<dbReference type="GeneTree" id="ENSGT00940000168692"/>
<comment type="subcellular location">
    <subcellularLocation>
        <location evidence="2">Nucleus</location>
    </subcellularLocation>
</comment>
<keyword evidence="8" id="KW-0238">DNA-binding</keyword>
<evidence type="ECO:0000256" key="2">
    <source>
        <dbReference type="ARBA" id="ARBA00004123"/>
    </source>
</evidence>
<evidence type="ECO:0000256" key="10">
    <source>
        <dbReference type="ARBA" id="ARBA00023242"/>
    </source>
</evidence>
<dbReference type="PANTHER" id="PTHR24379">
    <property type="entry name" value="KRAB AND ZINC FINGER DOMAIN-CONTAINING"/>
    <property type="match status" value="1"/>
</dbReference>
<keyword evidence="5 11" id="KW-0863">Zinc-finger</keyword>
<proteinExistence type="predicted"/>
<dbReference type="PROSITE" id="PS50157">
    <property type="entry name" value="ZINC_FINGER_C2H2_2"/>
    <property type="match status" value="8"/>
</dbReference>
<reference evidence="13" key="1">
    <citation type="submission" date="2025-08" db="UniProtKB">
        <authorList>
            <consortium name="Ensembl"/>
        </authorList>
    </citation>
    <scope>IDENTIFICATION</scope>
</reference>
<dbReference type="SUPFAM" id="SSF57667">
    <property type="entry name" value="beta-beta-alpha zinc fingers"/>
    <property type="match status" value="5"/>
</dbReference>
<keyword evidence="3" id="KW-0479">Metal-binding</keyword>
<sequence length="500" mass="58127">MNSANINAHSVLVFSSTLTTELNHERIHKGDRPFLCLECGKGFARRSHLINHKTIHQRRIQCTVCKKILPSIGELIQHRKTHLKRGKLKCPYCPLESEKALGYTEKKVKPPQSLHKQKVSQCSLCKEDFEDPQSLRKHCLKHITESSFKCPFCQHHFNSRRCLVRHIERHSGDKPFPCNDCGKRFHRIINLDLHKKTCSASKLEENQPEVVEVLEKPVENSRKLLYCSYCPRTFSRRNRFKKHHNGHKLNTLLSCSKCTLFYGRTKLSQHEKNCNGTTAIDELAKSLPNKVVEKVGKKLHGTNRTRTKTFPHTCPHCPQKFQYRSLLLRHLNSHTKKSFACDHCGRQYGNKSMCIKHEALCGGFVRKDDTKLHNYNQPRLLRPTSVKEAKEKNTDSEAEYKCKFCTKTFWKARNLRRHILTHTEVKPYRCKACDSCFSRYDHLKLHQTRCKGKRQRLEVCLPKISLDAVGKGWQKQAHSLIIAEDCVTFLMSWRLEGITS</sequence>
<dbReference type="Proteomes" id="UP000694546">
    <property type="component" value="Chromosome 11"/>
</dbReference>
<dbReference type="PANTHER" id="PTHR24379:SF127">
    <property type="entry name" value="BLOODY FINGERS-RELATED"/>
    <property type="match status" value="1"/>
</dbReference>
<dbReference type="GO" id="GO:0005634">
    <property type="term" value="C:nucleus"/>
    <property type="evidence" value="ECO:0007669"/>
    <property type="project" value="UniProtKB-SubCell"/>
</dbReference>
<dbReference type="SMART" id="SM00355">
    <property type="entry name" value="ZnF_C2H2"/>
    <property type="match status" value="10"/>
</dbReference>
<dbReference type="Pfam" id="PF13894">
    <property type="entry name" value="zf-C2H2_4"/>
    <property type="match status" value="1"/>
</dbReference>
<keyword evidence="10" id="KW-0539">Nucleus</keyword>
<keyword evidence="9" id="KW-0804">Transcription</keyword>
<feature type="domain" description="C2H2-type" evidence="12">
    <location>
        <begin position="148"/>
        <end position="175"/>
    </location>
</feature>
<evidence type="ECO:0000256" key="3">
    <source>
        <dbReference type="ARBA" id="ARBA00022723"/>
    </source>
</evidence>
<dbReference type="PROSITE" id="PS00028">
    <property type="entry name" value="ZINC_FINGER_C2H2_1"/>
    <property type="match status" value="7"/>
</dbReference>
<evidence type="ECO:0000259" key="12">
    <source>
        <dbReference type="PROSITE" id="PS50157"/>
    </source>
</evidence>
<name>A0A8C5ALN4_GADMO</name>
<feature type="domain" description="C2H2-type" evidence="12">
    <location>
        <begin position="34"/>
        <end position="61"/>
    </location>
</feature>
<feature type="domain" description="C2H2-type" evidence="12">
    <location>
        <begin position="428"/>
        <end position="455"/>
    </location>
</feature>
<dbReference type="InterPro" id="IPR013087">
    <property type="entry name" value="Znf_C2H2_type"/>
</dbReference>
<keyword evidence="4" id="KW-0677">Repeat</keyword>
<comment type="function">
    <text evidence="1">May be involved in transcriptional regulation.</text>
</comment>
<dbReference type="InterPro" id="IPR036236">
    <property type="entry name" value="Znf_C2H2_sf"/>
</dbReference>
<dbReference type="GO" id="GO:0000981">
    <property type="term" value="F:DNA-binding transcription factor activity, RNA polymerase II-specific"/>
    <property type="evidence" value="ECO:0007669"/>
    <property type="project" value="TreeGrafter"/>
</dbReference>
<feature type="domain" description="C2H2-type" evidence="12">
    <location>
        <begin position="120"/>
        <end position="147"/>
    </location>
</feature>
<dbReference type="OMA" id="HECKFCT"/>
<keyword evidence="14" id="KW-1185">Reference proteome</keyword>
<accession>A0A8C5ALN4</accession>
<evidence type="ECO:0000256" key="5">
    <source>
        <dbReference type="ARBA" id="ARBA00022771"/>
    </source>
</evidence>
<evidence type="ECO:0000256" key="7">
    <source>
        <dbReference type="ARBA" id="ARBA00023015"/>
    </source>
</evidence>
<dbReference type="Pfam" id="PF00096">
    <property type="entry name" value="zf-C2H2"/>
    <property type="match status" value="2"/>
</dbReference>
<reference evidence="13" key="2">
    <citation type="submission" date="2025-09" db="UniProtKB">
        <authorList>
            <consortium name="Ensembl"/>
        </authorList>
    </citation>
    <scope>IDENTIFICATION</scope>
</reference>
<keyword evidence="7" id="KW-0805">Transcription regulation</keyword>
<feature type="domain" description="C2H2-type" evidence="12">
    <location>
        <begin position="176"/>
        <end position="203"/>
    </location>
</feature>
<dbReference type="Gene3D" id="3.30.160.60">
    <property type="entry name" value="Classic Zinc Finger"/>
    <property type="match status" value="6"/>
</dbReference>
<evidence type="ECO:0000256" key="1">
    <source>
        <dbReference type="ARBA" id="ARBA00003767"/>
    </source>
</evidence>
<evidence type="ECO:0000256" key="8">
    <source>
        <dbReference type="ARBA" id="ARBA00023125"/>
    </source>
</evidence>
<evidence type="ECO:0000256" key="4">
    <source>
        <dbReference type="ARBA" id="ARBA00022737"/>
    </source>
</evidence>
<evidence type="ECO:0000256" key="9">
    <source>
        <dbReference type="ARBA" id="ARBA00023163"/>
    </source>
</evidence>
<dbReference type="FunFam" id="3.30.160.60:FF:000363">
    <property type="entry name" value="Zinc finger protein 239"/>
    <property type="match status" value="1"/>
</dbReference>
<evidence type="ECO:0000313" key="14">
    <source>
        <dbReference type="Proteomes" id="UP000694546"/>
    </source>
</evidence>
<feature type="domain" description="C2H2-type" evidence="12">
    <location>
        <begin position="400"/>
        <end position="427"/>
    </location>
</feature>
<evidence type="ECO:0000313" key="13">
    <source>
        <dbReference type="Ensembl" id="ENSGMOP00000033497.1"/>
    </source>
</evidence>
<dbReference type="Ensembl" id="ENSGMOT00000053170.1">
    <property type="protein sequence ID" value="ENSGMOP00000033497.1"/>
    <property type="gene ID" value="ENSGMOG00000031835.1"/>
</dbReference>
<organism evidence="13 14">
    <name type="scientific">Gadus morhua</name>
    <name type="common">Atlantic cod</name>
    <dbReference type="NCBI Taxonomy" id="8049"/>
    <lineage>
        <taxon>Eukaryota</taxon>
        <taxon>Metazoa</taxon>
        <taxon>Chordata</taxon>
        <taxon>Craniata</taxon>
        <taxon>Vertebrata</taxon>
        <taxon>Euteleostomi</taxon>
        <taxon>Actinopterygii</taxon>
        <taxon>Neopterygii</taxon>
        <taxon>Teleostei</taxon>
        <taxon>Neoteleostei</taxon>
        <taxon>Acanthomorphata</taxon>
        <taxon>Zeiogadaria</taxon>
        <taxon>Gadariae</taxon>
        <taxon>Gadiformes</taxon>
        <taxon>Gadoidei</taxon>
        <taxon>Gadidae</taxon>
        <taxon>Gadus</taxon>
    </lineage>
</organism>
<dbReference type="GO" id="GO:0008270">
    <property type="term" value="F:zinc ion binding"/>
    <property type="evidence" value="ECO:0007669"/>
    <property type="project" value="UniProtKB-KW"/>
</dbReference>
<evidence type="ECO:0000256" key="11">
    <source>
        <dbReference type="PROSITE-ProRule" id="PRU00042"/>
    </source>
</evidence>
<dbReference type="GO" id="GO:0000977">
    <property type="term" value="F:RNA polymerase II transcription regulatory region sequence-specific DNA binding"/>
    <property type="evidence" value="ECO:0007669"/>
    <property type="project" value="TreeGrafter"/>
</dbReference>
<feature type="domain" description="C2H2-type" evidence="12">
    <location>
        <begin position="225"/>
        <end position="247"/>
    </location>
</feature>
<dbReference type="FunFam" id="3.30.160.60:FF:000100">
    <property type="entry name" value="Zinc finger 45-like"/>
    <property type="match status" value="1"/>
</dbReference>
<dbReference type="AlphaFoldDB" id="A0A8C5ALN4"/>
<protein>
    <recommendedName>
        <fullName evidence="12">C2H2-type domain-containing protein</fullName>
    </recommendedName>
</protein>
<evidence type="ECO:0000256" key="6">
    <source>
        <dbReference type="ARBA" id="ARBA00022833"/>
    </source>
</evidence>
<keyword evidence="6" id="KW-0862">Zinc</keyword>
<feature type="domain" description="C2H2-type" evidence="12">
    <location>
        <begin position="312"/>
        <end position="339"/>
    </location>
</feature>